<evidence type="ECO:0000256" key="1">
    <source>
        <dbReference type="ARBA" id="ARBA00022598"/>
    </source>
</evidence>
<dbReference type="Gene3D" id="3.40.50.620">
    <property type="entry name" value="HUPs"/>
    <property type="match status" value="1"/>
</dbReference>
<dbReference type="PANTHER" id="PTHR43033">
    <property type="entry name" value="TRNA(ILE)-LYSIDINE SYNTHASE-RELATED"/>
    <property type="match status" value="1"/>
</dbReference>
<keyword evidence="3" id="KW-0547">Nucleotide-binding</keyword>
<dbReference type="CDD" id="cd01992">
    <property type="entry name" value="TilS_N"/>
    <property type="match status" value="1"/>
</dbReference>
<name>A0A6L5WIK6_9BACT</name>
<reference evidence="8 9" key="2">
    <citation type="submission" date="2020-03" db="EMBL/GenBank/DDBJ databases">
        <title>Campylobacter portucalensis sp. nov., a new species of Campylobacter isolated from the reproductive tract of bulls.</title>
        <authorList>
            <person name="Silva M.F."/>
            <person name="Pereira G."/>
            <person name="Carneiro C."/>
            <person name="Hemphill A."/>
            <person name="Mateus L."/>
            <person name="Lopes-Da-Costa L."/>
            <person name="Silva E."/>
        </authorList>
    </citation>
    <scope>NUCLEOTIDE SEQUENCE [LARGE SCALE GENOMIC DNA]</scope>
    <source>
        <strain evidence="8 9">FMV-PI01</strain>
    </source>
</reference>
<dbReference type="GO" id="GO:0032267">
    <property type="term" value="F:tRNA(Ile)-lysidine synthase activity"/>
    <property type="evidence" value="ECO:0007669"/>
    <property type="project" value="UniProtKB-EC"/>
</dbReference>
<dbReference type="GO" id="GO:0005524">
    <property type="term" value="F:ATP binding"/>
    <property type="evidence" value="ECO:0007669"/>
    <property type="project" value="UniProtKB-KW"/>
</dbReference>
<comment type="catalytic activity">
    <reaction evidence="5 6">
        <text>cytidine(34) in tRNA(Ile2) + L-lysine + ATP = lysidine(34) in tRNA(Ile2) + AMP + diphosphate + H(+)</text>
        <dbReference type="Rhea" id="RHEA:43744"/>
        <dbReference type="Rhea" id="RHEA-COMP:10625"/>
        <dbReference type="Rhea" id="RHEA-COMP:10670"/>
        <dbReference type="ChEBI" id="CHEBI:15378"/>
        <dbReference type="ChEBI" id="CHEBI:30616"/>
        <dbReference type="ChEBI" id="CHEBI:32551"/>
        <dbReference type="ChEBI" id="CHEBI:33019"/>
        <dbReference type="ChEBI" id="CHEBI:82748"/>
        <dbReference type="ChEBI" id="CHEBI:83665"/>
        <dbReference type="ChEBI" id="CHEBI:456215"/>
        <dbReference type="EC" id="6.3.4.19"/>
    </reaction>
</comment>
<sequence>MLDEKIVEILKSKKSLLAFSYGVDSTALFYLMLENNINFDIAFINYNTRKNSPAEEKATLNLAKKFDKLAHIKRVKMDLNTPNFEKIARDLRYEFFNEICLKFGYEILITAHQLNDLFEWFLMRISKGSGLVNAVGMDIFEKKQNYILIRPLLYTARFEIEKYLKDNKIKHFIDDSNFNIKFQRNYIRQNFSDEFIQKFAPGIKKSFEFFKKDRDILLGDFIFENKEIFVIKNSSNSINLIDKAAKILGVCMSQNQRKELEKDCVISSKISITHYQDKIFIAPYKTPIMNKKFKEICRIKKIPKLLRGYIYLNQNLLQLLF</sequence>
<dbReference type="EC" id="6.3.4.19" evidence="6"/>
<evidence type="ECO:0000256" key="4">
    <source>
        <dbReference type="ARBA" id="ARBA00022840"/>
    </source>
</evidence>
<dbReference type="EMBL" id="VWSJ01000001">
    <property type="protein sequence ID" value="MSN95643.1"/>
    <property type="molecule type" value="Genomic_DNA"/>
</dbReference>
<keyword evidence="4" id="KW-0067">ATP-binding</keyword>
<accession>A0A6L5WIK6</accession>
<protein>
    <recommendedName>
        <fullName evidence="6">tRNA(Ile)-lysidine synthase</fullName>
        <ecNumber evidence="6">6.3.4.19</ecNumber>
    </recommendedName>
    <alternativeName>
        <fullName evidence="6">tRNA(Ile)-2-lysyl-cytidine synthase</fullName>
    </alternativeName>
    <alternativeName>
        <fullName evidence="6">tRNA(Ile)-lysidine synthetase</fullName>
    </alternativeName>
</protein>
<keyword evidence="1 6" id="KW-0436">Ligase</keyword>
<feature type="domain" description="tRNA(Ile)-lysidine/2-thiocytidine synthase N-terminal" evidence="7">
    <location>
        <begin position="15"/>
        <end position="190"/>
    </location>
</feature>
<comment type="caution">
    <text evidence="8">The sequence shown here is derived from an EMBL/GenBank/DDBJ whole genome shotgun (WGS) entry which is preliminary data.</text>
</comment>
<dbReference type="NCBIfam" id="TIGR02432">
    <property type="entry name" value="lysidine_TilS_N"/>
    <property type="match status" value="1"/>
</dbReference>
<dbReference type="InterPro" id="IPR012795">
    <property type="entry name" value="tRNA_Ile_lys_synt_N"/>
</dbReference>
<evidence type="ECO:0000313" key="9">
    <source>
        <dbReference type="Proteomes" id="UP000476338"/>
    </source>
</evidence>
<keyword evidence="2 6" id="KW-0819">tRNA processing</keyword>
<dbReference type="RefSeq" id="WP_154569915.1">
    <property type="nucleotide sequence ID" value="NZ_VWSJ01000001.1"/>
</dbReference>
<dbReference type="InterPro" id="IPR014729">
    <property type="entry name" value="Rossmann-like_a/b/a_fold"/>
</dbReference>
<keyword evidence="6" id="KW-0963">Cytoplasm</keyword>
<dbReference type="Pfam" id="PF01171">
    <property type="entry name" value="ATP_bind_3"/>
    <property type="match status" value="1"/>
</dbReference>
<dbReference type="HAMAP" id="MF_01161">
    <property type="entry name" value="tRNA_Ile_lys_synt"/>
    <property type="match status" value="1"/>
</dbReference>
<evidence type="ECO:0000313" key="8">
    <source>
        <dbReference type="EMBL" id="MSN95643.1"/>
    </source>
</evidence>
<dbReference type="Proteomes" id="UP000476338">
    <property type="component" value="Unassembled WGS sequence"/>
</dbReference>
<organism evidence="8 9">
    <name type="scientific">Campylobacter portucalensis</name>
    <dbReference type="NCBI Taxonomy" id="2608384"/>
    <lineage>
        <taxon>Bacteria</taxon>
        <taxon>Pseudomonadati</taxon>
        <taxon>Campylobacterota</taxon>
        <taxon>Epsilonproteobacteria</taxon>
        <taxon>Campylobacterales</taxon>
        <taxon>Campylobacteraceae</taxon>
        <taxon>Campylobacter</taxon>
    </lineage>
</organism>
<comment type="subcellular location">
    <subcellularLocation>
        <location evidence="6">Cytoplasm</location>
    </subcellularLocation>
</comment>
<comment type="function">
    <text evidence="6">Ligates lysine onto the cytidine present at position 34 of the AUA codon-specific tRNA(Ile) that contains the anticodon CAU, in an ATP-dependent manner. Cytidine is converted to lysidine, thus changing the amino acid specificity of the tRNA from methionine to isoleucine.</text>
</comment>
<dbReference type="GO" id="GO:0006400">
    <property type="term" value="P:tRNA modification"/>
    <property type="evidence" value="ECO:0007669"/>
    <property type="project" value="UniProtKB-UniRule"/>
</dbReference>
<dbReference type="InterPro" id="IPR012094">
    <property type="entry name" value="tRNA_Ile_lys_synt"/>
</dbReference>
<evidence type="ECO:0000256" key="5">
    <source>
        <dbReference type="ARBA" id="ARBA00048539"/>
    </source>
</evidence>
<dbReference type="PANTHER" id="PTHR43033:SF1">
    <property type="entry name" value="TRNA(ILE)-LYSIDINE SYNTHASE-RELATED"/>
    <property type="match status" value="1"/>
</dbReference>
<dbReference type="SUPFAM" id="SSF52402">
    <property type="entry name" value="Adenine nucleotide alpha hydrolases-like"/>
    <property type="match status" value="1"/>
</dbReference>
<comment type="similarity">
    <text evidence="6">Belongs to the tRNA(Ile)-lysidine synthase family.</text>
</comment>
<evidence type="ECO:0000256" key="6">
    <source>
        <dbReference type="HAMAP-Rule" id="MF_01161"/>
    </source>
</evidence>
<dbReference type="AlphaFoldDB" id="A0A6L5WIK6"/>
<evidence type="ECO:0000256" key="3">
    <source>
        <dbReference type="ARBA" id="ARBA00022741"/>
    </source>
</evidence>
<dbReference type="InterPro" id="IPR011063">
    <property type="entry name" value="TilS/TtcA_N"/>
</dbReference>
<gene>
    <name evidence="6 8" type="primary">tilS</name>
    <name evidence="8" type="ORF">F1B92_00255</name>
</gene>
<comment type="caution">
    <text evidence="6">Lacks conserved residue(s) required for the propagation of feature annotation.</text>
</comment>
<dbReference type="GO" id="GO:0005737">
    <property type="term" value="C:cytoplasm"/>
    <property type="evidence" value="ECO:0007669"/>
    <property type="project" value="UniProtKB-SubCell"/>
</dbReference>
<evidence type="ECO:0000256" key="2">
    <source>
        <dbReference type="ARBA" id="ARBA00022694"/>
    </source>
</evidence>
<keyword evidence="9" id="KW-1185">Reference proteome</keyword>
<evidence type="ECO:0000259" key="7">
    <source>
        <dbReference type="Pfam" id="PF01171"/>
    </source>
</evidence>
<proteinExistence type="inferred from homology"/>
<reference evidence="8 9" key="1">
    <citation type="submission" date="2019-09" db="EMBL/GenBank/DDBJ databases">
        <authorList>
            <person name="Silva M."/>
            <person name="Pereira G."/>
            <person name="Lopes-Da-Costa L."/>
            <person name="Silva E."/>
        </authorList>
    </citation>
    <scope>NUCLEOTIDE SEQUENCE [LARGE SCALE GENOMIC DNA]</scope>
    <source>
        <strain evidence="8 9">FMV-PI01</strain>
    </source>
</reference>